<evidence type="ECO:0000256" key="4">
    <source>
        <dbReference type="PROSITE-ProRule" id="PRU00175"/>
    </source>
</evidence>
<feature type="transmembrane region" description="Helical" evidence="6">
    <location>
        <begin position="150"/>
        <end position="169"/>
    </location>
</feature>
<dbReference type="eggNOG" id="KOG4185">
    <property type="taxonomic scope" value="Eukaryota"/>
</dbReference>
<evidence type="ECO:0000256" key="3">
    <source>
        <dbReference type="ARBA" id="ARBA00022833"/>
    </source>
</evidence>
<feature type="domain" description="RING-type" evidence="7">
    <location>
        <begin position="251"/>
        <end position="297"/>
    </location>
</feature>
<keyword evidence="6" id="KW-0812">Transmembrane</keyword>
<keyword evidence="6" id="KW-1133">Transmembrane helix</keyword>
<evidence type="ECO:0000256" key="6">
    <source>
        <dbReference type="SAM" id="Phobius"/>
    </source>
</evidence>
<feature type="transmembrane region" description="Helical" evidence="6">
    <location>
        <begin position="13"/>
        <end position="34"/>
    </location>
</feature>
<dbReference type="PANTHER" id="PTHR47156">
    <property type="entry name" value="PROTEIN CBG20824"/>
    <property type="match status" value="1"/>
</dbReference>
<name>A0A1I7UBR1_9PELO</name>
<dbReference type="SMART" id="SM00184">
    <property type="entry name" value="RING"/>
    <property type="match status" value="1"/>
</dbReference>
<feature type="transmembrane region" description="Helical" evidence="6">
    <location>
        <begin position="46"/>
        <end position="68"/>
    </location>
</feature>
<dbReference type="SUPFAM" id="SSF57850">
    <property type="entry name" value="RING/U-box"/>
    <property type="match status" value="1"/>
</dbReference>
<dbReference type="InterPro" id="IPR013083">
    <property type="entry name" value="Znf_RING/FYVE/PHD"/>
</dbReference>
<evidence type="ECO:0000256" key="5">
    <source>
        <dbReference type="SAM" id="MobiDB-lite"/>
    </source>
</evidence>
<evidence type="ECO:0000256" key="2">
    <source>
        <dbReference type="ARBA" id="ARBA00022771"/>
    </source>
</evidence>
<feature type="compositionally biased region" description="Basic residues" evidence="5">
    <location>
        <begin position="363"/>
        <end position="376"/>
    </location>
</feature>
<keyword evidence="3" id="KW-0862">Zinc</keyword>
<evidence type="ECO:0000313" key="9">
    <source>
        <dbReference type="WBParaSite" id="Csp11.Scaffold629.g7724.t1"/>
    </source>
</evidence>
<feature type="region of interest" description="Disordered" evidence="5">
    <location>
        <begin position="350"/>
        <end position="376"/>
    </location>
</feature>
<dbReference type="InterPro" id="IPR001841">
    <property type="entry name" value="Znf_RING"/>
</dbReference>
<organism evidence="8 9">
    <name type="scientific">Caenorhabditis tropicalis</name>
    <dbReference type="NCBI Taxonomy" id="1561998"/>
    <lineage>
        <taxon>Eukaryota</taxon>
        <taxon>Metazoa</taxon>
        <taxon>Ecdysozoa</taxon>
        <taxon>Nematoda</taxon>
        <taxon>Chromadorea</taxon>
        <taxon>Rhabditida</taxon>
        <taxon>Rhabditina</taxon>
        <taxon>Rhabditomorpha</taxon>
        <taxon>Rhabditoidea</taxon>
        <taxon>Rhabditidae</taxon>
        <taxon>Peloderinae</taxon>
        <taxon>Caenorhabditis</taxon>
    </lineage>
</organism>
<dbReference type="InterPro" id="IPR017907">
    <property type="entry name" value="Znf_RING_CS"/>
</dbReference>
<proteinExistence type="predicted"/>
<reference evidence="9" key="1">
    <citation type="submission" date="2016-11" db="UniProtKB">
        <authorList>
            <consortium name="WormBaseParasite"/>
        </authorList>
    </citation>
    <scope>IDENTIFICATION</scope>
</reference>
<keyword evidence="8" id="KW-1185">Reference proteome</keyword>
<dbReference type="PROSITE" id="PS00518">
    <property type="entry name" value="ZF_RING_1"/>
    <property type="match status" value="1"/>
</dbReference>
<protein>
    <submittedName>
        <fullName evidence="9">RING-type domain-containing protein</fullName>
    </submittedName>
</protein>
<evidence type="ECO:0000259" key="7">
    <source>
        <dbReference type="PROSITE" id="PS50089"/>
    </source>
</evidence>
<keyword evidence="6" id="KW-0472">Membrane</keyword>
<evidence type="ECO:0000313" key="8">
    <source>
        <dbReference type="Proteomes" id="UP000095282"/>
    </source>
</evidence>
<feature type="transmembrane region" description="Helical" evidence="6">
    <location>
        <begin position="88"/>
        <end position="104"/>
    </location>
</feature>
<dbReference type="PANTHER" id="PTHR47156:SF10">
    <property type="entry name" value="E3 UBIQUITIN-PROTEIN LIGASE TRIM-21-RELATED"/>
    <property type="match status" value="1"/>
</dbReference>
<dbReference type="Proteomes" id="UP000095282">
    <property type="component" value="Unplaced"/>
</dbReference>
<dbReference type="PROSITE" id="PS50089">
    <property type="entry name" value="ZF_RING_2"/>
    <property type="match status" value="1"/>
</dbReference>
<evidence type="ECO:0000256" key="1">
    <source>
        <dbReference type="ARBA" id="ARBA00022723"/>
    </source>
</evidence>
<dbReference type="InterPro" id="IPR052667">
    <property type="entry name" value="E3_ubiquitin-ligase_RING"/>
</dbReference>
<dbReference type="WBParaSite" id="Csp11.Scaffold629.g7724.t1">
    <property type="protein sequence ID" value="Csp11.Scaffold629.g7724.t1"/>
    <property type="gene ID" value="Csp11.Scaffold629.g7724"/>
</dbReference>
<keyword evidence="1" id="KW-0479">Metal-binding</keyword>
<keyword evidence="2 4" id="KW-0863">Zinc-finger</keyword>
<dbReference type="STRING" id="1561998.A0A1I7UBR1"/>
<dbReference type="GO" id="GO:0008270">
    <property type="term" value="F:zinc ion binding"/>
    <property type="evidence" value="ECO:0007669"/>
    <property type="project" value="UniProtKB-KW"/>
</dbReference>
<accession>A0A1I7UBR1</accession>
<dbReference type="Gene3D" id="3.30.40.10">
    <property type="entry name" value="Zinc/RING finger domain, C3HC4 (zinc finger)"/>
    <property type="match status" value="1"/>
</dbReference>
<dbReference type="AlphaFoldDB" id="A0A1I7UBR1"/>
<sequence>MDENDCFCPSNRLVLQLSMILLYCYPFKVMIGYRKMDWTTLINSENCFIFLMGHLVVYGTCCYLRQLFVLLGPSINLTLRQKCVKDLFLGYGLATLVCSIGYCVRFDPGDMKFGLWVISYNSCSLVPLKVFVASNSICYLNASFRYTINVLLYLSLFLGVVIFFSISLHSPVYTVCNDVLTNFSYVFSLIYHIPNFLDFVLGLCGYVTLRRDDIQPPAQKIEIRDVKTEVKLELEQSDDEDDYFSFRDLECIVCYRNYEDDSKERTPKILSKCGHTVCRGCAEKLIRNFNLVCPMCSKWTYLGGSSTDMLPTNFAVLGMIQQVKNSKAKFEKSRNEIALVKDHPLEVNEETSVLAKTNPIEKKTKRQKKNRKRNQK</sequence>
<feature type="transmembrane region" description="Helical" evidence="6">
    <location>
        <begin position="189"/>
        <end position="209"/>
    </location>
</feature>
<dbReference type="Pfam" id="PF13639">
    <property type="entry name" value="zf-RING_2"/>
    <property type="match status" value="1"/>
</dbReference>